<organism evidence="1 2">
    <name type="scientific">Phodopus roborovskii</name>
    <name type="common">Roborovski's desert hamster</name>
    <name type="synonym">Cricetulus roborovskii</name>
    <dbReference type="NCBI Taxonomy" id="109678"/>
    <lineage>
        <taxon>Eukaryota</taxon>
        <taxon>Metazoa</taxon>
        <taxon>Chordata</taxon>
        <taxon>Craniata</taxon>
        <taxon>Vertebrata</taxon>
        <taxon>Euteleostomi</taxon>
        <taxon>Mammalia</taxon>
        <taxon>Eutheria</taxon>
        <taxon>Euarchontoglires</taxon>
        <taxon>Glires</taxon>
        <taxon>Rodentia</taxon>
        <taxon>Myomorpha</taxon>
        <taxon>Muroidea</taxon>
        <taxon>Cricetidae</taxon>
        <taxon>Cricetinae</taxon>
        <taxon>Phodopus</taxon>
    </lineage>
</organism>
<proteinExistence type="predicted"/>
<dbReference type="EMBL" id="CALSGD010001555">
    <property type="protein sequence ID" value="CAH7150146.1"/>
    <property type="molecule type" value="Genomic_DNA"/>
</dbReference>
<name>A0AAV0A170_PHORO</name>
<dbReference type="Proteomes" id="UP001152836">
    <property type="component" value="Unassembled WGS sequence"/>
</dbReference>
<gene>
    <name evidence="1" type="primary">AABR07060591.1</name>
    <name evidence="1" type="ORF">PHOROB_LOCUS14623</name>
</gene>
<reference evidence="1" key="1">
    <citation type="submission" date="2022-06" db="EMBL/GenBank/DDBJ databases">
        <authorList>
            <person name="Andreotti S."/>
            <person name="Wyler E."/>
        </authorList>
    </citation>
    <scope>NUCLEOTIDE SEQUENCE</scope>
</reference>
<evidence type="ECO:0000313" key="1">
    <source>
        <dbReference type="EMBL" id="CAH7150146.1"/>
    </source>
</evidence>
<dbReference type="AlphaFoldDB" id="A0AAV0A170"/>
<evidence type="ECO:0000313" key="2">
    <source>
        <dbReference type="Proteomes" id="UP001152836"/>
    </source>
</evidence>
<sequence length="79" mass="9042">MSMNCLMSFRVRLVTRTSLHLSKASPFFLKFLSVQPANIFLSELENSQLFHLMALAKNIYCLQFYSHLALRGNLNSSLS</sequence>
<keyword evidence="2" id="KW-1185">Reference proteome</keyword>
<accession>A0AAV0A170</accession>
<protein>
    <submittedName>
        <fullName evidence="1">AABR07060591.1 protein</fullName>
    </submittedName>
</protein>
<comment type="caution">
    <text evidence="1">The sequence shown here is derived from an EMBL/GenBank/DDBJ whole genome shotgun (WGS) entry which is preliminary data.</text>
</comment>